<gene>
    <name evidence="2" type="ORF">ILUMI_20417</name>
</gene>
<protein>
    <submittedName>
        <fullName evidence="2">Uncharacterized protein</fullName>
    </submittedName>
</protein>
<feature type="transmembrane region" description="Helical" evidence="1">
    <location>
        <begin position="14"/>
        <end position="36"/>
    </location>
</feature>
<dbReference type="OrthoDB" id="9974421at2759"/>
<keyword evidence="3" id="KW-1185">Reference proteome</keyword>
<comment type="caution">
    <text evidence="2">The sequence shown here is derived from an EMBL/GenBank/DDBJ whole genome shotgun (WGS) entry which is preliminary data.</text>
</comment>
<dbReference type="PANTHER" id="PTHR11005">
    <property type="entry name" value="LYSOSOMAL ACID LIPASE-RELATED"/>
    <property type="match status" value="1"/>
</dbReference>
<dbReference type="AlphaFoldDB" id="A0A8K0CIA2"/>
<evidence type="ECO:0000256" key="1">
    <source>
        <dbReference type="SAM" id="Phobius"/>
    </source>
</evidence>
<keyword evidence="1" id="KW-0472">Membrane</keyword>
<dbReference type="Proteomes" id="UP000801492">
    <property type="component" value="Unassembled WGS sequence"/>
</dbReference>
<evidence type="ECO:0000313" key="3">
    <source>
        <dbReference type="Proteomes" id="UP000801492"/>
    </source>
</evidence>
<sequence length="185" mass="21301">MCSDKTQYKDKIKAMFSLAPIAFLKHMISPLLLVVAKFRTRILILYNVLNTYEFLPRNEFLAQLGDTLCNDNSTFQILCTNALFAICGFNEKQMNSSLLPIIMGHTPSEASTKQIYHCVQGVKSGKFQKWNYGWVSNLDCYGDTSSPNYNLRNIYAPVYLFYSKVIGWCMNRCTETLYRNFVSVF</sequence>
<keyword evidence="1" id="KW-0812">Transmembrane</keyword>
<name>A0A8K0CIA2_IGNLU</name>
<organism evidence="2 3">
    <name type="scientific">Ignelater luminosus</name>
    <name type="common">Cucubano</name>
    <name type="synonym">Pyrophorus luminosus</name>
    <dbReference type="NCBI Taxonomy" id="2038154"/>
    <lineage>
        <taxon>Eukaryota</taxon>
        <taxon>Metazoa</taxon>
        <taxon>Ecdysozoa</taxon>
        <taxon>Arthropoda</taxon>
        <taxon>Hexapoda</taxon>
        <taxon>Insecta</taxon>
        <taxon>Pterygota</taxon>
        <taxon>Neoptera</taxon>
        <taxon>Endopterygota</taxon>
        <taxon>Coleoptera</taxon>
        <taxon>Polyphaga</taxon>
        <taxon>Elateriformia</taxon>
        <taxon>Elateroidea</taxon>
        <taxon>Elateridae</taxon>
        <taxon>Agrypninae</taxon>
        <taxon>Pyrophorini</taxon>
        <taxon>Ignelater</taxon>
    </lineage>
</organism>
<dbReference type="SUPFAM" id="SSF53474">
    <property type="entry name" value="alpha/beta-Hydrolases"/>
    <property type="match status" value="1"/>
</dbReference>
<evidence type="ECO:0000313" key="2">
    <source>
        <dbReference type="EMBL" id="KAF2885782.1"/>
    </source>
</evidence>
<proteinExistence type="predicted"/>
<dbReference type="EMBL" id="VTPC01089669">
    <property type="protein sequence ID" value="KAF2885782.1"/>
    <property type="molecule type" value="Genomic_DNA"/>
</dbReference>
<dbReference type="Gene3D" id="3.40.50.1820">
    <property type="entry name" value="alpha/beta hydrolase"/>
    <property type="match status" value="1"/>
</dbReference>
<reference evidence="2" key="1">
    <citation type="submission" date="2019-08" db="EMBL/GenBank/DDBJ databases">
        <title>The genome of the North American firefly Photinus pyralis.</title>
        <authorList>
            <consortium name="Photinus pyralis genome working group"/>
            <person name="Fallon T.R."/>
            <person name="Sander Lower S.E."/>
            <person name="Weng J.-K."/>
        </authorList>
    </citation>
    <scope>NUCLEOTIDE SEQUENCE</scope>
    <source>
        <strain evidence="2">TRF0915ILg1</strain>
        <tissue evidence="2">Whole body</tissue>
    </source>
</reference>
<dbReference type="InterPro" id="IPR029058">
    <property type="entry name" value="AB_hydrolase_fold"/>
</dbReference>
<accession>A0A8K0CIA2</accession>
<keyword evidence="1" id="KW-1133">Transmembrane helix</keyword>